<evidence type="ECO:0000313" key="1">
    <source>
        <dbReference type="EMBL" id="VDL78257.1"/>
    </source>
</evidence>
<dbReference type="WBParaSite" id="NBR_0001466701-mRNA-1">
    <property type="protein sequence ID" value="NBR_0001466701-mRNA-1"/>
    <property type="gene ID" value="NBR_0001466701"/>
</dbReference>
<reference evidence="1 2" key="2">
    <citation type="submission" date="2018-11" db="EMBL/GenBank/DDBJ databases">
        <authorList>
            <consortium name="Pathogen Informatics"/>
        </authorList>
    </citation>
    <scope>NUCLEOTIDE SEQUENCE [LARGE SCALE GENOMIC DNA]</scope>
</reference>
<protein>
    <submittedName>
        <fullName evidence="3">NADAR domain-containing protein</fullName>
    </submittedName>
</protein>
<reference evidence="3" key="1">
    <citation type="submission" date="2017-02" db="UniProtKB">
        <authorList>
            <consortium name="WormBaseParasite"/>
        </authorList>
    </citation>
    <scope>IDENTIFICATION</scope>
</reference>
<dbReference type="OMA" id="WMVEEDA"/>
<proteinExistence type="predicted"/>
<dbReference type="InterPro" id="IPR008042">
    <property type="entry name" value="Retrotrans_Pao"/>
</dbReference>
<gene>
    <name evidence="1" type="ORF">NBR_LOCUS14668</name>
</gene>
<name>A0A0N4YDH0_NIPBR</name>
<dbReference type="Proteomes" id="UP000271162">
    <property type="component" value="Unassembled WGS sequence"/>
</dbReference>
<accession>A0A0N4YDH0</accession>
<dbReference type="EMBL" id="UYSL01021444">
    <property type="protein sequence ID" value="VDL78257.1"/>
    <property type="molecule type" value="Genomic_DNA"/>
</dbReference>
<dbReference type="AlphaFoldDB" id="A0A0N4YDH0"/>
<organism evidence="3">
    <name type="scientific">Nippostrongylus brasiliensis</name>
    <name type="common">Rat hookworm</name>
    <dbReference type="NCBI Taxonomy" id="27835"/>
    <lineage>
        <taxon>Eukaryota</taxon>
        <taxon>Metazoa</taxon>
        <taxon>Ecdysozoa</taxon>
        <taxon>Nematoda</taxon>
        <taxon>Chromadorea</taxon>
        <taxon>Rhabditida</taxon>
        <taxon>Rhabditina</taxon>
        <taxon>Rhabditomorpha</taxon>
        <taxon>Strongyloidea</taxon>
        <taxon>Heligmosomidae</taxon>
        <taxon>Nippostrongylus</taxon>
    </lineage>
</organism>
<evidence type="ECO:0000313" key="2">
    <source>
        <dbReference type="Proteomes" id="UP000271162"/>
    </source>
</evidence>
<dbReference type="PANTHER" id="PTHR47331">
    <property type="entry name" value="PHD-TYPE DOMAIN-CONTAINING PROTEIN"/>
    <property type="match status" value="1"/>
</dbReference>
<keyword evidence="2" id="KW-1185">Reference proteome</keyword>
<dbReference type="Pfam" id="PF05380">
    <property type="entry name" value="Peptidase_A17"/>
    <property type="match status" value="1"/>
</dbReference>
<sequence length="244" mass="28114">MAKLRTTPDVLQQYHKTFLDQRDRVTIEEVLDQQHASGNIIHYLSHQAIFTPMKEFTKLRVVFDASAHFEDKPSLNDVLHQGPRNTQYVDLAKELHENVYVDNVILTASHVEETLEKYRKSKAIFNEMNMNLRGYLSNYKELSGAISPQDRSGQLKSKVLGIEWYSAEDTLAITTRFGTEGVVTKRTMSKQIASMYDPMGWLTPLLIKGKLFLQSLWKSGYDWDTKLSSEHEQEWNAIVKETNG</sequence>
<evidence type="ECO:0000313" key="3">
    <source>
        <dbReference type="WBParaSite" id="NBR_0001466701-mRNA-1"/>
    </source>
</evidence>